<dbReference type="OrthoDB" id="160374at2759"/>
<feature type="region of interest" description="Disordered" evidence="1">
    <location>
        <begin position="1"/>
        <end position="45"/>
    </location>
</feature>
<reference evidence="3" key="2">
    <citation type="journal article" date="2023" name="Plants (Basel)">
        <title>Annotation of the Turnera subulata (Passifloraceae) Draft Genome Reveals the S-Locus Evolved after the Divergence of Turneroideae from Passifloroideae in a Stepwise Manner.</title>
        <authorList>
            <person name="Henning P.M."/>
            <person name="Roalson E.H."/>
            <person name="Mir W."/>
            <person name="McCubbin A.G."/>
            <person name="Shore J.S."/>
        </authorList>
    </citation>
    <scope>NUCLEOTIDE SEQUENCE</scope>
    <source>
        <strain evidence="3">F60SS</strain>
    </source>
</reference>
<organism evidence="3 4">
    <name type="scientific">Turnera subulata</name>
    <dbReference type="NCBI Taxonomy" id="218843"/>
    <lineage>
        <taxon>Eukaryota</taxon>
        <taxon>Viridiplantae</taxon>
        <taxon>Streptophyta</taxon>
        <taxon>Embryophyta</taxon>
        <taxon>Tracheophyta</taxon>
        <taxon>Spermatophyta</taxon>
        <taxon>Magnoliopsida</taxon>
        <taxon>eudicotyledons</taxon>
        <taxon>Gunneridae</taxon>
        <taxon>Pentapetalae</taxon>
        <taxon>rosids</taxon>
        <taxon>fabids</taxon>
        <taxon>Malpighiales</taxon>
        <taxon>Passifloraceae</taxon>
        <taxon>Turnera</taxon>
    </lineage>
</organism>
<sequence>MAGSSSKKTKKRKLISPEEKKPQPAKTPRIVEPQNTIVDEGDSSKRSEFEQRLELGGPWRNLELILFLRNKQIDIQRKVEVAFNYVNSRAAAGGGEGNDVNEDCETVKMSRLIAFLSDWVQSLLISADKKIGGIEAALDTRCWVIFKFCLEKSLRLQVSLSLSGKLLPAIDCIARNGLSRRELVFVGEEAESSNVVLDCVSLMFSSQGRLQNENLDLWISTVRAVIELVCKAHEEKPQGADVGVLALRLASLVLEPFAKFLRAHPTQKTGKNVFRDFIEGLFEPLLQLLGVLHHYNGSYPTLARDLLVTVEEVLSQGLFHPIHVDGFLTLRGIEKYSASDDVKMKDSIPVIKSYHRHLFDKVERLVAAKKESVLCSLGGLFGLLVDRVKKQKGDSVLSEDTKMTVESGGPGQNSNVPPDHSHNNLNAERRKSLFDFLVHIMEPLLLEMDSHIQTKLEAGPLLFDVHCTIKSINNLLASICNGKLYVKTEDTTEGACLNFFKKIYHTIFLLATNLLCLPTSDIDFQMQEIVTLLARELIVSFGYILDIEYEVVDNNLTSLWLVMLSYLAFHHSYTGEPNQSLNSQILGLGCQLVKLYGELRQVKNALFSLSKAIRLILKPSEGDGELVCHDIWPCRTSIPYNAYAKSVRMLLCAESFKFAVRCAIKSIPEGQVSECIQQLSVDLSESLEWMKNSSALANGKGFGNLDTKNCELLSFDLQIELFGRGLSEMYSLVLDSLSATVGNSSLVGRSLKDLMVKIRPYMSVLVGQESDSAYDFLRCVTGRNYSKTLPVNKFSMLKPEISAHWVFVFFFRLYISCRCLYRQAVSLMPPDLSRKMSAEMADSYTSHCGRDWMERTDWQDSSYFSWIAHPSASLLNIIQLVSDICLQGGITDCCSLIYVLHVMAIQRLADLNRHINSSTYIKQNSDNVVQMKLVDDTSVSMHRKRSKKWGKHISTMHLEAASLTEFIMQYFPLLGDIELSDGTFNDENLTCEQTSQRLGACSMGEKSLLTAIWWIVCQNIDIWSAHASKKKLKMFLSRVINFSLPSLARNFTEEGKNNANQAHLLSTLCICQISSELLTDSVLYEHKFVCRYLASRFCHLLEKCILPMSSGHANLKKLPSWEEVSSELNELLEGVKTRSSSPDMPVNLPKELDNLKFTACQSLLGLLCWMPKGYMNSKSFSLYATYLLNLERLIIRSLLSCWSSSLSSLRYKLIKLFVSCRRALKNIIMEYCGENSKFSQSSPIPILSEASFSVAWLLKSVTVVVDIQERLEAESADECRDLVVSLMDHTSYVFLGLSKNICAGAFRSMIAEKPAPEQPKSEGGLQQSSSGRSGPYFDFSRDTEAWKSVLHVVETLKDQAQGLLISLKDTLAAEKMGDDTNVVNLNNLSAMISCFSGFLWGLASGFNLVNAADSDYKVKFLRWKYEPVRRINDCLNVFTEFIGFALHLLFTEDDHQLGKLFASENVWKPENNKIFLDSGEFTQKDVDTVMSCDGKHQKSESLPICLASGGIGGHSLVASLDGNNLQLEDANSIASVLNKIDSYEGQPLNKYLLQGLVKGDHPKSAILIRLLMTASSAFLRLNLQNGTPMLSGLVPGFIGISEILLLKLADGDEITQPLSFVWLDGVLRYLQELGSHLPSTNPGLTRNLYTKLIQLHLKALGKCISFQGKEATLASHEKESSTKILQHDLGSSTVSLSHRPYSWDDFKARLRMSFKVLIRKPSELHLLSSIQAIERALVGVHEGFTVLYEINTGSGDGGKISSIVAAGIDCLDLILEYVSGRKRLNVVKRHIQSLVAALFNIILHLQSLSIFHGSNAGSSPDPGAAILMCVEVLTRVCGKQALFEMDSWHIAQSLHIPAALFTDFSQPRFHGCPALCNSLTTTDNDHTYPLTAMSLSNVGRQFPIKLFGACCRLLYTIVKHHKSETERCVALLQESTCVLLNTLETVDASHLIQTGDLSWKVKEGVKCACFLRRIYEELRQQKDVFGRHCFKFLCNYIWVYSGYGPLKIGIKREIDEALKPGVYALMDACSAEDLQYLHSAFGEGPCRNTMATLQHDYKLNFQYEGKV</sequence>
<evidence type="ECO:0000259" key="2">
    <source>
        <dbReference type="Pfam" id="PF10441"/>
    </source>
</evidence>
<evidence type="ECO:0000313" key="3">
    <source>
        <dbReference type="EMBL" id="KAJ4826097.1"/>
    </source>
</evidence>
<keyword evidence="4" id="KW-1185">Reference proteome</keyword>
<dbReference type="InterPro" id="IPR052609">
    <property type="entry name" value="Ribosome_Biogenesis_Reg"/>
</dbReference>
<evidence type="ECO:0000256" key="1">
    <source>
        <dbReference type="SAM" id="MobiDB-lite"/>
    </source>
</evidence>
<dbReference type="EMBL" id="JAKUCV010006746">
    <property type="protein sequence ID" value="KAJ4826097.1"/>
    <property type="molecule type" value="Genomic_DNA"/>
</dbReference>
<dbReference type="InterPro" id="IPR018849">
    <property type="entry name" value="Urb2/Npa2_C"/>
</dbReference>
<feature type="region of interest" description="Disordered" evidence="1">
    <location>
        <begin position="396"/>
        <end position="424"/>
    </location>
</feature>
<name>A0A9Q0J2W3_9ROSI</name>
<proteinExistence type="predicted"/>
<reference evidence="3" key="1">
    <citation type="submission" date="2022-02" db="EMBL/GenBank/DDBJ databases">
        <authorList>
            <person name="Henning P.M."/>
            <person name="McCubbin A.G."/>
            <person name="Shore J.S."/>
        </authorList>
    </citation>
    <scope>NUCLEOTIDE SEQUENCE</scope>
    <source>
        <strain evidence="3">F60SS</strain>
        <tissue evidence="3">Leaves</tissue>
    </source>
</reference>
<dbReference type="Pfam" id="PF10441">
    <property type="entry name" value="Urb2"/>
    <property type="match status" value="1"/>
</dbReference>
<dbReference type="PANTHER" id="PTHR15682">
    <property type="entry name" value="UNHEALTHY RIBOSOME BIOGENESIS PROTEIN 2 HOMOLOG"/>
    <property type="match status" value="1"/>
</dbReference>
<dbReference type="GO" id="GO:0005730">
    <property type="term" value="C:nucleolus"/>
    <property type="evidence" value="ECO:0007669"/>
    <property type="project" value="TreeGrafter"/>
</dbReference>
<dbReference type="PANTHER" id="PTHR15682:SF2">
    <property type="entry name" value="UNHEALTHY RIBOSOME BIOGENESIS PROTEIN 2 HOMOLOG"/>
    <property type="match status" value="1"/>
</dbReference>
<gene>
    <name evidence="3" type="ORF">Tsubulata_010944</name>
</gene>
<feature type="domain" description="Nucleolar 27S pre-rRNA processing Urb2/Npa2 C-terminal" evidence="2">
    <location>
        <begin position="1828"/>
        <end position="2066"/>
    </location>
</feature>
<protein>
    <recommendedName>
        <fullName evidence="2">Nucleolar 27S pre-rRNA processing Urb2/Npa2 C-terminal domain-containing protein</fullName>
    </recommendedName>
</protein>
<accession>A0A9Q0J2W3</accession>
<dbReference type="GO" id="GO:0042254">
    <property type="term" value="P:ribosome biogenesis"/>
    <property type="evidence" value="ECO:0007669"/>
    <property type="project" value="TreeGrafter"/>
</dbReference>
<dbReference type="Proteomes" id="UP001141552">
    <property type="component" value="Unassembled WGS sequence"/>
</dbReference>
<evidence type="ECO:0000313" key="4">
    <source>
        <dbReference type="Proteomes" id="UP001141552"/>
    </source>
</evidence>
<comment type="caution">
    <text evidence="3">The sequence shown here is derived from an EMBL/GenBank/DDBJ whole genome shotgun (WGS) entry which is preliminary data.</text>
</comment>